<dbReference type="PANTHER" id="PTHR43574">
    <property type="entry name" value="EPIMERASE-RELATED"/>
    <property type="match status" value="1"/>
</dbReference>
<proteinExistence type="predicted"/>
<feature type="non-terminal residue" evidence="3">
    <location>
        <position position="302"/>
    </location>
</feature>
<dbReference type="EMBL" id="LFWU01000016">
    <property type="protein sequence ID" value="KON33978.1"/>
    <property type="molecule type" value="Genomic_DNA"/>
</dbReference>
<evidence type="ECO:0000256" key="1">
    <source>
        <dbReference type="ARBA" id="ARBA00023027"/>
    </source>
</evidence>
<dbReference type="Proteomes" id="UP000037237">
    <property type="component" value="Unassembled WGS sequence"/>
</dbReference>
<evidence type="ECO:0000313" key="3">
    <source>
        <dbReference type="EMBL" id="KON33978.1"/>
    </source>
</evidence>
<organism evidence="3 4">
    <name type="scientific">miscellaneous Crenarchaeota group-1 archaeon SG8-32-1</name>
    <dbReference type="NCBI Taxonomy" id="1685124"/>
    <lineage>
        <taxon>Archaea</taxon>
        <taxon>Candidatus Bathyarchaeota</taxon>
        <taxon>MCG-1</taxon>
    </lineage>
</organism>
<reference evidence="3 4" key="1">
    <citation type="submission" date="2015-06" db="EMBL/GenBank/DDBJ databases">
        <title>New insights into the roles of widespread benthic archaea in carbon and nitrogen cycling.</title>
        <authorList>
            <person name="Lazar C.S."/>
            <person name="Baker B.J."/>
            <person name="Seitz K.W."/>
            <person name="Hyde A.S."/>
            <person name="Dick G.J."/>
            <person name="Hinrichs K.-U."/>
            <person name="Teske A.P."/>
        </authorList>
    </citation>
    <scope>NUCLEOTIDE SEQUENCE [LARGE SCALE GENOMIC DNA]</scope>
    <source>
        <strain evidence="3">SG8-32-1</strain>
    </source>
</reference>
<dbReference type="InterPro" id="IPR036291">
    <property type="entry name" value="NAD(P)-bd_dom_sf"/>
</dbReference>
<dbReference type="AlphaFoldDB" id="A0A0M0BZE9"/>
<dbReference type="Pfam" id="PF01370">
    <property type="entry name" value="Epimerase"/>
    <property type="match status" value="1"/>
</dbReference>
<accession>A0A0M0BZE9</accession>
<dbReference type="SUPFAM" id="SSF51735">
    <property type="entry name" value="NAD(P)-binding Rossmann-fold domains"/>
    <property type="match status" value="1"/>
</dbReference>
<dbReference type="InterPro" id="IPR001509">
    <property type="entry name" value="Epimerase_deHydtase"/>
</dbReference>
<dbReference type="Gene3D" id="3.40.50.720">
    <property type="entry name" value="NAD(P)-binding Rossmann-like Domain"/>
    <property type="match status" value="1"/>
</dbReference>
<evidence type="ECO:0000259" key="2">
    <source>
        <dbReference type="Pfam" id="PF01370"/>
    </source>
</evidence>
<feature type="domain" description="NAD-dependent epimerase/dehydratase" evidence="2">
    <location>
        <begin position="8"/>
        <end position="241"/>
    </location>
</feature>
<sequence>MELSGLDIMVTGGSGFIGSHLVDRLLEMDNHVIVYDNFDDFYMGKMDNIKIHFDNYNFTLVNADILDYDTLLNAMNDVDLTFHLAAQAGVRYSIQHPIKTNTVNTTGTLNVLRAAKQSKIKKIVFASSSSVCGVPEYMPVDEKHPTNPVSIYGASKLAAEKYCQIFDVSTIILRYHTVFGPRQRPEMAIHKWVRGLFQDEPIVIYGDGEQTRDFTYVDDIIDGTLRAAETEGVGKEIFNLGSGHSVSVNTLVELLLKLTNKEDVKPIYTQPKVGDVPDTHADISKARNILGYNPKMIFENGI</sequence>
<protein>
    <recommendedName>
        <fullName evidence="2">NAD-dependent epimerase/dehydratase domain-containing protein</fullName>
    </recommendedName>
</protein>
<dbReference type="PRINTS" id="PR01713">
    <property type="entry name" value="NUCEPIMERASE"/>
</dbReference>
<comment type="caution">
    <text evidence="3">The sequence shown here is derived from an EMBL/GenBank/DDBJ whole genome shotgun (WGS) entry which is preliminary data.</text>
</comment>
<evidence type="ECO:0000313" key="4">
    <source>
        <dbReference type="Proteomes" id="UP000037237"/>
    </source>
</evidence>
<name>A0A0M0BZE9_9ARCH</name>
<keyword evidence="1" id="KW-0520">NAD</keyword>
<gene>
    <name evidence="3" type="ORF">AC477_00925</name>
</gene>